<evidence type="ECO:0000256" key="5">
    <source>
        <dbReference type="ARBA" id="ARBA00022801"/>
    </source>
</evidence>
<comment type="function">
    <text evidence="1">Alpha-L-fucosidase is responsible for hydrolyzing the alpha-1,6-linked fucose joined to the reducing-end N-acetylglucosamine of the carbohydrate moieties of glycoproteins.</text>
</comment>
<evidence type="ECO:0000256" key="4">
    <source>
        <dbReference type="ARBA" id="ARBA00022729"/>
    </source>
</evidence>
<evidence type="ECO:0000256" key="6">
    <source>
        <dbReference type="ARBA" id="ARBA00023295"/>
    </source>
</evidence>
<dbReference type="PRINTS" id="PR00741">
    <property type="entry name" value="GLHYDRLASE29"/>
</dbReference>
<dbReference type="GO" id="GO:0016139">
    <property type="term" value="P:glycoside catabolic process"/>
    <property type="evidence" value="ECO:0007669"/>
    <property type="project" value="TreeGrafter"/>
</dbReference>
<comment type="caution">
    <text evidence="8">The sequence shown here is derived from an EMBL/GenBank/DDBJ whole genome shotgun (WGS) entry which is preliminary data.</text>
</comment>
<dbReference type="SMART" id="SM00812">
    <property type="entry name" value="Alpha_L_fucos"/>
    <property type="match status" value="1"/>
</dbReference>
<dbReference type="PANTHER" id="PTHR10030">
    <property type="entry name" value="ALPHA-L-FUCOSIDASE"/>
    <property type="match status" value="1"/>
</dbReference>
<dbReference type="InterPro" id="IPR000933">
    <property type="entry name" value="Glyco_hydro_29"/>
</dbReference>
<keyword evidence="4" id="KW-0732">Signal</keyword>
<name>A0A133V491_9EURY</name>
<reference evidence="8 9" key="1">
    <citation type="journal article" date="2016" name="Sci. Rep.">
        <title>Metabolic traits of an uncultured archaeal lineage -MSBL1- from brine pools of the Red Sea.</title>
        <authorList>
            <person name="Mwirichia R."/>
            <person name="Alam I."/>
            <person name="Rashid M."/>
            <person name="Vinu M."/>
            <person name="Ba-Alawi W."/>
            <person name="Anthony Kamau A."/>
            <person name="Kamanda Ngugi D."/>
            <person name="Goker M."/>
            <person name="Klenk H.P."/>
            <person name="Bajic V."/>
            <person name="Stingl U."/>
        </authorList>
    </citation>
    <scope>NUCLEOTIDE SEQUENCE [LARGE SCALE GENOMIC DNA]</scope>
    <source>
        <strain evidence="8">SCGC-AAA259O05</strain>
    </source>
</reference>
<feature type="domain" description="Glycoside hydrolase family 29 N-terminal" evidence="7">
    <location>
        <begin position="16"/>
        <end position="330"/>
    </location>
</feature>
<dbReference type="InterPro" id="IPR013780">
    <property type="entry name" value="Glyco_hydro_b"/>
</dbReference>
<dbReference type="GO" id="GO:0006004">
    <property type="term" value="P:fucose metabolic process"/>
    <property type="evidence" value="ECO:0007669"/>
    <property type="project" value="InterPro"/>
</dbReference>
<dbReference type="PATRIC" id="fig|1698271.3.peg.561"/>
<dbReference type="InterPro" id="IPR057739">
    <property type="entry name" value="Glyco_hydro_29_N"/>
</dbReference>
<gene>
    <name evidence="8" type="ORF">AKJ41_02200</name>
</gene>
<dbReference type="EC" id="3.2.1.51" evidence="3"/>
<proteinExistence type="inferred from homology"/>
<dbReference type="InterPro" id="IPR016286">
    <property type="entry name" value="FUC_metazoa-typ"/>
</dbReference>
<dbReference type="InterPro" id="IPR017853">
    <property type="entry name" value="GH"/>
</dbReference>
<evidence type="ECO:0000313" key="8">
    <source>
        <dbReference type="EMBL" id="KXB01253.1"/>
    </source>
</evidence>
<evidence type="ECO:0000256" key="1">
    <source>
        <dbReference type="ARBA" id="ARBA00004071"/>
    </source>
</evidence>
<dbReference type="Pfam" id="PF01120">
    <property type="entry name" value="Alpha_L_fucos"/>
    <property type="match status" value="1"/>
</dbReference>
<keyword evidence="6" id="KW-0326">Glycosidase</keyword>
<dbReference type="GO" id="GO:0005764">
    <property type="term" value="C:lysosome"/>
    <property type="evidence" value="ECO:0007669"/>
    <property type="project" value="TreeGrafter"/>
</dbReference>
<dbReference type="Gene3D" id="2.60.40.1180">
    <property type="entry name" value="Golgi alpha-mannosidase II"/>
    <property type="match status" value="1"/>
</dbReference>
<keyword evidence="5" id="KW-0378">Hydrolase</keyword>
<dbReference type="GO" id="GO:0004560">
    <property type="term" value="F:alpha-L-fucosidase activity"/>
    <property type="evidence" value="ECO:0007669"/>
    <property type="project" value="InterPro"/>
</dbReference>
<dbReference type="EMBL" id="LHXV01000019">
    <property type="protein sequence ID" value="KXB01253.1"/>
    <property type="molecule type" value="Genomic_DNA"/>
</dbReference>
<accession>A0A133V491</accession>
<evidence type="ECO:0000313" key="9">
    <source>
        <dbReference type="Proteomes" id="UP000070344"/>
    </source>
</evidence>
<evidence type="ECO:0000259" key="7">
    <source>
        <dbReference type="Pfam" id="PF01120"/>
    </source>
</evidence>
<protein>
    <recommendedName>
        <fullName evidence="3">alpha-L-fucosidase</fullName>
        <ecNumber evidence="3">3.2.1.51</ecNumber>
    </recommendedName>
</protein>
<dbReference type="Gene3D" id="3.20.20.80">
    <property type="entry name" value="Glycosidases"/>
    <property type="match status" value="1"/>
</dbReference>
<evidence type="ECO:0000256" key="3">
    <source>
        <dbReference type="ARBA" id="ARBA00012662"/>
    </source>
</evidence>
<dbReference type="SUPFAM" id="SSF51445">
    <property type="entry name" value="(Trans)glycosidases"/>
    <property type="match status" value="1"/>
</dbReference>
<dbReference type="Proteomes" id="UP000070344">
    <property type="component" value="Unassembled WGS sequence"/>
</dbReference>
<comment type="similarity">
    <text evidence="2">Belongs to the glycosyl hydrolase 29 family.</text>
</comment>
<sequence>MKSFFCWRLIHMGEGINKDERMSWWRNAKFGMFVHWGLYSIPAGVWNGDRVPGIGEWIMHRGEIPVAEYEKLTDRFNPVEFDAEEWVNLAEDAGMKYIVITAKHHDGFCLYQSDHTDYNIVDATPFDRDPMAELADACSESEVRLGFYYSQTLDWHHPDGAGNDWDYDAEDKNFSEYFDGYVKPQVRELLNKYDPVSLMWFDIGTPSPEQARELRDVVRRENPETIINGRIDPPWDSGICDYESMGDNEIPDEKVEGDWETPATMNDTWGYKSYDQNWKSSGELIHKLVEIASKGGNYLLNVGPTKEGQIPQPSVRRLKEMGEWLEKYGEGVYGTEPGLFVKRWFGRSTRDDNRIYLHVQAWPSDGKLEVENLDEDIENAYLLNDPKNSPDFDVKKSELVLDLPETAPDPRDTVIALEI</sequence>
<dbReference type="PIRSF" id="PIRSF001092">
    <property type="entry name" value="Alpha-L-fucosidase"/>
    <property type="match status" value="1"/>
</dbReference>
<dbReference type="AlphaFoldDB" id="A0A133V491"/>
<dbReference type="PANTHER" id="PTHR10030:SF37">
    <property type="entry name" value="ALPHA-L-FUCOSIDASE-RELATED"/>
    <property type="match status" value="1"/>
</dbReference>
<evidence type="ECO:0000256" key="2">
    <source>
        <dbReference type="ARBA" id="ARBA00007951"/>
    </source>
</evidence>
<keyword evidence="9" id="KW-1185">Reference proteome</keyword>
<organism evidence="8 9">
    <name type="scientific">candidate division MSBL1 archaeon SCGC-AAA259O05</name>
    <dbReference type="NCBI Taxonomy" id="1698271"/>
    <lineage>
        <taxon>Archaea</taxon>
        <taxon>Methanobacteriati</taxon>
        <taxon>Methanobacteriota</taxon>
        <taxon>candidate division MSBL1</taxon>
    </lineage>
</organism>